<keyword evidence="3" id="KW-0479">Metal-binding</keyword>
<keyword evidence="4" id="KW-0545">Nucleotide biosynthesis</keyword>
<feature type="region of interest" description="Disordered" evidence="9">
    <location>
        <begin position="175"/>
        <end position="237"/>
    </location>
</feature>
<evidence type="ECO:0000256" key="4">
    <source>
        <dbReference type="ARBA" id="ARBA00022727"/>
    </source>
</evidence>
<dbReference type="GO" id="GO:0005737">
    <property type="term" value="C:cytoplasm"/>
    <property type="evidence" value="ECO:0007669"/>
    <property type="project" value="TreeGrafter"/>
</dbReference>
<gene>
    <name evidence="11" type="ORF">PTSG_06653</name>
</gene>
<dbReference type="PROSITE" id="PS00903">
    <property type="entry name" value="CYT_DCMP_DEAMINASES_1"/>
    <property type="match status" value="1"/>
</dbReference>
<dbReference type="EMBL" id="GL832972">
    <property type="protein sequence ID" value="EGD75584.1"/>
    <property type="molecule type" value="Genomic_DNA"/>
</dbReference>
<dbReference type="GO" id="GO:0009165">
    <property type="term" value="P:nucleotide biosynthetic process"/>
    <property type="evidence" value="ECO:0007669"/>
    <property type="project" value="UniProtKB-KW"/>
</dbReference>
<organism evidence="12">
    <name type="scientific">Salpingoeca rosetta (strain ATCC 50818 / BSB-021)</name>
    <dbReference type="NCBI Taxonomy" id="946362"/>
    <lineage>
        <taxon>Eukaryota</taxon>
        <taxon>Choanoflagellata</taxon>
        <taxon>Craspedida</taxon>
        <taxon>Salpingoecidae</taxon>
        <taxon>Salpingoeca</taxon>
    </lineage>
</organism>
<dbReference type="Gene3D" id="3.40.140.10">
    <property type="entry name" value="Cytidine Deaminase, domain 2"/>
    <property type="match status" value="1"/>
</dbReference>
<dbReference type="AlphaFoldDB" id="F2UFL6"/>
<dbReference type="Proteomes" id="UP000007799">
    <property type="component" value="Unassembled WGS sequence"/>
</dbReference>
<evidence type="ECO:0000256" key="8">
    <source>
        <dbReference type="ARBA" id="ARBA00041763"/>
    </source>
</evidence>
<reference evidence="11" key="1">
    <citation type="submission" date="2009-08" db="EMBL/GenBank/DDBJ databases">
        <title>Annotation of Salpingoeca rosetta.</title>
        <authorList>
            <consortium name="The Broad Institute Genome Sequencing Platform"/>
            <person name="Russ C."/>
            <person name="Cuomo C."/>
            <person name="Burger G."/>
            <person name="Gray M.W."/>
            <person name="Holland P.W.H."/>
            <person name="King N."/>
            <person name="Lang F.B.F."/>
            <person name="Roger A.J."/>
            <person name="Ruiz-Trillo I."/>
            <person name="Young S.K."/>
            <person name="Zeng Q."/>
            <person name="Gargeya S."/>
            <person name="Alvarado L."/>
            <person name="Berlin A."/>
            <person name="Chapman S.B."/>
            <person name="Chen Z."/>
            <person name="Freedman E."/>
            <person name="Gellesch M."/>
            <person name="Goldberg J."/>
            <person name="Griggs A."/>
            <person name="Gujja S."/>
            <person name="Heilman E."/>
            <person name="Heiman D."/>
            <person name="Howarth C."/>
            <person name="Mehta T."/>
            <person name="Neiman D."/>
            <person name="Pearson M."/>
            <person name="Roberts A."/>
            <person name="Saif S."/>
            <person name="Shea T."/>
            <person name="Shenoy N."/>
            <person name="Sisk P."/>
            <person name="Stolte C."/>
            <person name="Sykes S."/>
            <person name="White J."/>
            <person name="Yandava C."/>
            <person name="Haas B."/>
            <person name="Nusbaum C."/>
            <person name="Birren B."/>
        </authorList>
    </citation>
    <scope>NUCLEOTIDE SEQUENCE [LARGE SCALE GENOMIC DNA]</scope>
    <source>
        <strain evidence="11">ATCC 50818</strain>
    </source>
</reference>
<dbReference type="InterPro" id="IPR015517">
    <property type="entry name" value="dCMP_deaminase-rel"/>
</dbReference>
<evidence type="ECO:0000256" key="6">
    <source>
        <dbReference type="ARBA" id="ARBA00022833"/>
    </source>
</evidence>
<dbReference type="eggNOG" id="KOG3127">
    <property type="taxonomic scope" value="Eukaryota"/>
</dbReference>
<dbReference type="PANTHER" id="PTHR11086:SF18">
    <property type="entry name" value="DEOXYCYTIDYLATE DEAMINASE"/>
    <property type="match status" value="1"/>
</dbReference>
<dbReference type="STRING" id="946362.F2UFL6"/>
<dbReference type="InterPro" id="IPR016193">
    <property type="entry name" value="Cytidine_deaminase-like"/>
</dbReference>
<comment type="cofactor">
    <cofactor evidence="1">
        <name>Zn(2+)</name>
        <dbReference type="ChEBI" id="CHEBI:29105"/>
    </cofactor>
</comment>
<dbReference type="GO" id="GO:0008270">
    <property type="term" value="F:zinc ion binding"/>
    <property type="evidence" value="ECO:0007669"/>
    <property type="project" value="InterPro"/>
</dbReference>
<dbReference type="RefSeq" id="XP_004992041.1">
    <property type="nucleotide sequence ID" value="XM_004991984.1"/>
</dbReference>
<evidence type="ECO:0000256" key="2">
    <source>
        <dbReference type="ARBA" id="ARBA00006576"/>
    </source>
</evidence>
<dbReference type="Pfam" id="PF00383">
    <property type="entry name" value="dCMP_cyt_deam_1"/>
    <property type="match status" value="1"/>
</dbReference>
<protein>
    <recommendedName>
        <fullName evidence="8">dCMP deaminase</fullName>
        <ecNumber evidence="7">3.5.4.12</ecNumber>
    </recommendedName>
    <alternativeName>
        <fullName evidence="8">dCMP deaminase</fullName>
    </alternativeName>
</protein>
<comment type="similarity">
    <text evidence="2">Belongs to the cytidine and deoxycytidylate deaminase family.</text>
</comment>
<dbReference type="GO" id="GO:0004132">
    <property type="term" value="F:dCMP deaminase activity"/>
    <property type="evidence" value="ECO:0007669"/>
    <property type="project" value="UniProtKB-EC"/>
</dbReference>
<dbReference type="PROSITE" id="PS51747">
    <property type="entry name" value="CYT_DCMP_DEAMINASES_2"/>
    <property type="match status" value="1"/>
</dbReference>
<keyword evidence="5" id="KW-0378">Hydrolase</keyword>
<dbReference type="KEGG" id="sre:PTSG_06653"/>
<dbReference type="EC" id="3.5.4.12" evidence="7"/>
<evidence type="ECO:0000256" key="3">
    <source>
        <dbReference type="ARBA" id="ARBA00022723"/>
    </source>
</evidence>
<dbReference type="InterPro" id="IPR035105">
    <property type="entry name" value="Deoxycytidylate_deaminase_dom"/>
</dbReference>
<dbReference type="InterPro" id="IPR002125">
    <property type="entry name" value="CMP_dCMP_dom"/>
</dbReference>
<keyword evidence="12" id="KW-1185">Reference proteome</keyword>
<dbReference type="CDD" id="cd01286">
    <property type="entry name" value="deoxycytidylate_deaminase"/>
    <property type="match status" value="1"/>
</dbReference>
<evidence type="ECO:0000256" key="5">
    <source>
        <dbReference type="ARBA" id="ARBA00022801"/>
    </source>
</evidence>
<evidence type="ECO:0000259" key="10">
    <source>
        <dbReference type="PROSITE" id="PS51747"/>
    </source>
</evidence>
<accession>F2UFL6</accession>
<evidence type="ECO:0000256" key="7">
    <source>
        <dbReference type="ARBA" id="ARBA00038938"/>
    </source>
</evidence>
<sequence>MMSAMQETRSGKREGCVSKEAWHMAMAILASKRSKDPVTQVGCVIVDPKGIVVSMGYNGFPIGCSDEELPWDKHADNPLETKFPYVCHAEMNAILNTNDQDVSGCILYATLFPCNECAKMIIQAGIKEVVYLCNKSKDKPLVVASRTLFDMAGVTYRAFDMEEAGSRTIKINFRQVPPPFHRSPQQDRACKQTTDASAAKKSEREENEEEAQQRAGDHTSADTEGTTHAMKHLSLHA</sequence>
<evidence type="ECO:0000256" key="1">
    <source>
        <dbReference type="ARBA" id="ARBA00001947"/>
    </source>
</evidence>
<evidence type="ECO:0000313" key="11">
    <source>
        <dbReference type="EMBL" id="EGD75584.1"/>
    </source>
</evidence>
<keyword evidence="6" id="KW-0862">Zinc</keyword>
<evidence type="ECO:0000256" key="9">
    <source>
        <dbReference type="SAM" id="MobiDB-lite"/>
    </source>
</evidence>
<proteinExistence type="inferred from homology"/>
<dbReference type="InterPro" id="IPR016192">
    <property type="entry name" value="APOBEC/CMP_deaminase_Zn-bd"/>
</dbReference>
<dbReference type="FunFam" id="3.40.140.10:FF:000021">
    <property type="entry name" value="Deoxycytidylate deaminase"/>
    <property type="match status" value="1"/>
</dbReference>
<feature type="domain" description="CMP/dCMP-type deaminase" evidence="10">
    <location>
        <begin position="18"/>
        <end position="148"/>
    </location>
</feature>
<dbReference type="PANTHER" id="PTHR11086">
    <property type="entry name" value="DEOXYCYTIDYLATE DEAMINASE-RELATED"/>
    <property type="match status" value="1"/>
</dbReference>
<feature type="compositionally biased region" description="Basic and acidic residues" evidence="9">
    <location>
        <begin position="211"/>
        <end position="221"/>
    </location>
</feature>
<dbReference type="SUPFAM" id="SSF53927">
    <property type="entry name" value="Cytidine deaminase-like"/>
    <property type="match status" value="1"/>
</dbReference>
<evidence type="ECO:0000313" key="12">
    <source>
        <dbReference type="Proteomes" id="UP000007799"/>
    </source>
</evidence>
<name>F2UFL6_SALR5</name>
<dbReference type="OrthoDB" id="6710946at2759"/>
<dbReference type="GeneID" id="16072600"/>
<dbReference type="InParanoid" id="F2UFL6"/>